<evidence type="ECO:0000313" key="1">
    <source>
        <dbReference type="EMBL" id="GAA3383811.1"/>
    </source>
</evidence>
<evidence type="ECO:0000313" key="2">
    <source>
        <dbReference type="Proteomes" id="UP001501676"/>
    </source>
</evidence>
<reference evidence="2" key="1">
    <citation type="journal article" date="2019" name="Int. J. Syst. Evol. Microbiol.">
        <title>The Global Catalogue of Microorganisms (GCM) 10K type strain sequencing project: providing services to taxonomists for standard genome sequencing and annotation.</title>
        <authorList>
            <consortium name="The Broad Institute Genomics Platform"/>
            <consortium name="The Broad Institute Genome Sequencing Center for Infectious Disease"/>
            <person name="Wu L."/>
            <person name="Ma J."/>
        </authorList>
    </citation>
    <scope>NUCLEOTIDE SEQUENCE [LARGE SCALE GENOMIC DNA]</scope>
    <source>
        <strain evidence="2">JCM 9458</strain>
    </source>
</reference>
<name>A0ABP6SSZ8_9ACTN</name>
<sequence length="204" mass="21769">MFVGAATFLQVGNDEQAYASWTPEPRTLSEDEIDAVAPECRRQLRGGSLDLERARLALAERRGEFVVLLYRTDNPDVSGKCLASNPVGSDDVDMIGAGITGSSGPTQKAPPRALVEGGFSQFGDASVTDGSVGPDVTGVTVRAGKFTVEASVQNGWYAAWWPGPAFDTEKPPASGRWDPKTIVHYDLTLSDGTVLRDVQPTRPS</sequence>
<keyword evidence="2" id="KW-1185">Reference proteome</keyword>
<dbReference type="Proteomes" id="UP001501676">
    <property type="component" value="Unassembled WGS sequence"/>
</dbReference>
<proteinExistence type="predicted"/>
<protein>
    <submittedName>
        <fullName evidence="1">Uncharacterized protein</fullName>
    </submittedName>
</protein>
<dbReference type="EMBL" id="BAAAYN010000006">
    <property type="protein sequence ID" value="GAA3383811.1"/>
    <property type="molecule type" value="Genomic_DNA"/>
</dbReference>
<comment type="caution">
    <text evidence="1">The sequence shown here is derived from an EMBL/GenBank/DDBJ whole genome shotgun (WGS) entry which is preliminary data.</text>
</comment>
<organism evidence="1 2">
    <name type="scientific">Cryptosporangium minutisporangium</name>
    <dbReference type="NCBI Taxonomy" id="113569"/>
    <lineage>
        <taxon>Bacteria</taxon>
        <taxon>Bacillati</taxon>
        <taxon>Actinomycetota</taxon>
        <taxon>Actinomycetes</taxon>
        <taxon>Cryptosporangiales</taxon>
        <taxon>Cryptosporangiaceae</taxon>
        <taxon>Cryptosporangium</taxon>
    </lineage>
</organism>
<gene>
    <name evidence="1" type="ORF">GCM10020369_11160</name>
</gene>
<accession>A0ABP6SSZ8</accession>